<dbReference type="Pfam" id="PF00190">
    <property type="entry name" value="Cupin_1"/>
    <property type="match status" value="2"/>
</dbReference>
<feature type="binding site" evidence="3">
    <location>
        <position position="199"/>
    </location>
    <ligand>
        <name>Mn(2+)</name>
        <dbReference type="ChEBI" id="CHEBI:29035"/>
        <label>1</label>
    </ligand>
</feature>
<feature type="binding site" evidence="3">
    <location>
        <position position="381"/>
    </location>
    <ligand>
        <name>Mn(2+)</name>
        <dbReference type="ChEBI" id="CHEBI:29035"/>
        <label>2</label>
    </ligand>
</feature>
<feature type="binding site" evidence="3">
    <location>
        <position position="197"/>
    </location>
    <ligand>
        <name>Mn(2+)</name>
        <dbReference type="ChEBI" id="CHEBI:29035"/>
        <label>1</label>
    </ligand>
</feature>
<reference evidence="7" key="2">
    <citation type="submission" date="2023-06" db="EMBL/GenBank/DDBJ databases">
        <authorList>
            <consortium name="Lawrence Berkeley National Laboratory"/>
            <person name="Haridas S."/>
            <person name="Hensen N."/>
            <person name="Bonometti L."/>
            <person name="Westerberg I."/>
            <person name="Brannstrom I.O."/>
            <person name="Guillou S."/>
            <person name="Cros-Aarteil S."/>
            <person name="Calhoun S."/>
            <person name="Kuo A."/>
            <person name="Mondo S."/>
            <person name="Pangilinan J."/>
            <person name="Riley R."/>
            <person name="Labutti K."/>
            <person name="Andreopoulos B."/>
            <person name="Lipzen A."/>
            <person name="Chen C."/>
            <person name="Yanf M."/>
            <person name="Daum C."/>
            <person name="Ng V."/>
            <person name="Clum A."/>
            <person name="Steindorff A."/>
            <person name="Ohm R."/>
            <person name="Martin F."/>
            <person name="Silar P."/>
            <person name="Natvig D."/>
            <person name="Lalanne C."/>
            <person name="Gautier V."/>
            <person name="Ament-Velasquez S.L."/>
            <person name="Kruys A."/>
            <person name="Hutchinson M.I."/>
            <person name="Powell A.J."/>
            <person name="Barry K."/>
            <person name="Miller A.N."/>
            <person name="Grigoriev I.V."/>
            <person name="Debuchy R."/>
            <person name="Gladieux P."/>
            <person name="Thoren M.H."/>
            <person name="Johannesson H."/>
        </authorList>
    </citation>
    <scope>NUCLEOTIDE SEQUENCE</scope>
    <source>
        <strain evidence="7">CBS 118394</strain>
    </source>
</reference>
<feature type="domain" description="Cupin type-1" evidence="6">
    <location>
        <begin position="155"/>
        <end position="294"/>
    </location>
</feature>
<evidence type="ECO:0000256" key="1">
    <source>
        <dbReference type="ARBA" id="ARBA00022723"/>
    </source>
</evidence>
<feature type="region of interest" description="Disordered" evidence="4">
    <location>
        <begin position="103"/>
        <end position="137"/>
    </location>
</feature>
<dbReference type="InterPro" id="IPR051610">
    <property type="entry name" value="GPI/OXD"/>
</dbReference>
<dbReference type="AlphaFoldDB" id="A0AAE0IGU9"/>
<accession>A0AAE0IGU9</accession>
<keyword evidence="8" id="KW-1185">Reference proteome</keyword>
<dbReference type="InterPro" id="IPR014710">
    <property type="entry name" value="RmlC-like_jellyroll"/>
</dbReference>
<feature type="binding site" evidence="3">
    <location>
        <position position="203"/>
    </location>
    <ligand>
        <name>Mn(2+)</name>
        <dbReference type="ChEBI" id="CHEBI:29035"/>
        <label>1</label>
    </ligand>
</feature>
<dbReference type="GO" id="GO:0033609">
    <property type="term" value="P:oxalate metabolic process"/>
    <property type="evidence" value="ECO:0007669"/>
    <property type="project" value="InterPro"/>
</dbReference>
<dbReference type="InterPro" id="IPR011051">
    <property type="entry name" value="RmlC_Cupin_sf"/>
</dbReference>
<dbReference type="Proteomes" id="UP001283341">
    <property type="component" value="Unassembled WGS sequence"/>
</dbReference>
<organism evidence="7 8">
    <name type="scientific">Apodospora peruviana</name>
    <dbReference type="NCBI Taxonomy" id="516989"/>
    <lineage>
        <taxon>Eukaryota</taxon>
        <taxon>Fungi</taxon>
        <taxon>Dikarya</taxon>
        <taxon>Ascomycota</taxon>
        <taxon>Pezizomycotina</taxon>
        <taxon>Sordariomycetes</taxon>
        <taxon>Sordariomycetidae</taxon>
        <taxon>Sordariales</taxon>
        <taxon>Lasiosphaeriaceae</taxon>
        <taxon>Apodospora</taxon>
    </lineage>
</organism>
<keyword evidence="3" id="KW-0464">Manganese</keyword>
<gene>
    <name evidence="7" type="ORF">B0H66DRAFT_580320</name>
</gene>
<dbReference type="PANTHER" id="PTHR35848">
    <property type="entry name" value="OXALATE-BINDING PROTEIN"/>
    <property type="match status" value="1"/>
</dbReference>
<evidence type="ECO:0000256" key="4">
    <source>
        <dbReference type="SAM" id="MobiDB-lite"/>
    </source>
</evidence>
<dbReference type="InterPro" id="IPR006045">
    <property type="entry name" value="Cupin_1"/>
</dbReference>
<feature type="binding site" evidence="3">
    <location>
        <position position="379"/>
    </location>
    <ligand>
        <name>Mn(2+)</name>
        <dbReference type="ChEBI" id="CHEBI:29035"/>
        <label>2</label>
    </ligand>
</feature>
<evidence type="ECO:0000256" key="2">
    <source>
        <dbReference type="PIRSR" id="PIRSR617774-1"/>
    </source>
</evidence>
<dbReference type="Gene3D" id="2.60.120.10">
    <property type="entry name" value="Jelly Rolls"/>
    <property type="match status" value="2"/>
</dbReference>
<feature type="region of interest" description="Disordered" evidence="4">
    <location>
        <begin position="52"/>
        <end position="79"/>
    </location>
</feature>
<feature type="binding site" evidence="3">
    <location>
        <position position="425"/>
    </location>
    <ligand>
        <name>Mn(2+)</name>
        <dbReference type="ChEBI" id="CHEBI:29035"/>
        <label>2</label>
    </ligand>
</feature>
<dbReference type="PANTHER" id="PTHR35848:SF9">
    <property type="entry name" value="SLL1358 PROTEIN"/>
    <property type="match status" value="1"/>
</dbReference>
<proteinExistence type="predicted"/>
<feature type="signal peptide" evidence="5">
    <location>
        <begin position="1"/>
        <end position="23"/>
    </location>
</feature>
<sequence>MKYIPKALLCLAAAILIQSLVLALPLPQIGNYGENSGPVVGVTPPIPTVTAASGPLRGNSSLLGDNAPRPNPATADSAIVPSPQLVDGQEADGKLGLYLNFSSANPPQPIRGDRGNTDPGPRTFAYEKLNPDRYAPPTTDKGDIPQAMWPMGLSHNRYGNDHNAGWARQENNEVLPVASKMAGVDMRLAPFAYRELHWHTAGEWALVMKGCVRVAALSDEGQTFIDDVCAGDVWFFPPGIPHSLQGLESGAEFLLVFDEGDFTEEGTFLVSELFLRNPVEVLSKDLHAPVADFKDLPHDQLYIFNGSPAPRNIEEQNVTHSAEGVVSGNGSYTYHWSLQEPHAVPGGSVKILDPLTFPVAKTFSAALVVVQPGAMREIHWHTTSDEWTFFLQGSGRITVFSAPSSSRTFDFTAGGVGYVRQGDSHYIENTGEEDMILLEVLQAPKFTDVSVAQWLALTPRQIIKDTLHLPDSLLDSLPREKPIVVEGNRNLTALAGNGTAF</sequence>
<dbReference type="SMART" id="SM00835">
    <property type="entry name" value="Cupin_1"/>
    <property type="match status" value="2"/>
</dbReference>
<feature type="active site" description="Proton donor" evidence="2">
    <location>
        <position position="439"/>
    </location>
</feature>
<evidence type="ECO:0000259" key="6">
    <source>
        <dbReference type="SMART" id="SM00835"/>
    </source>
</evidence>
<feature type="binding site" evidence="3">
    <location>
        <position position="242"/>
    </location>
    <ligand>
        <name>Mn(2+)</name>
        <dbReference type="ChEBI" id="CHEBI:29035"/>
        <label>1</label>
    </ligand>
</feature>
<reference evidence="7" key="1">
    <citation type="journal article" date="2023" name="Mol. Phylogenet. Evol.">
        <title>Genome-scale phylogeny and comparative genomics of the fungal order Sordariales.</title>
        <authorList>
            <person name="Hensen N."/>
            <person name="Bonometti L."/>
            <person name="Westerberg I."/>
            <person name="Brannstrom I.O."/>
            <person name="Guillou S."/>
            <person name="Cros-Aarteil S."/>
            <person name="Calhoun S."/>
            <person name="Haridas S."/>
            <person name="Kuo A."/>
            <person name="Mondo S."/>
            <person name="Pangilinan J."/>
            <person name="Riley R."/>
            <person name="LaButti K."/>
            <person name="Andreopoulos B."/>
            <person name="Lipzen A."/>
            <person name="Chen C."/>
            <person name="Yan M."/>
            <person name="Daum C."/>
            <person name="Ng V."/>
            <person name="Clum A."/>
            <person name="Steindorff A."/>
            <person name="Ohm R.A."/>
            <person name="Martin F."/>
            <person name="Silar P."/>
            <person name="Natvig D.O."/>
            <person name="Lalanne C."/>
            <person name="Gautier V."/>
            <person name="Ament-Velasquez S.L."/>
            <person name="Kruys A."/>
            <person name="Hutchinson M.I."/>
            <person name="Powell A.J."/>
            <person name="Barry K."/>
            <person name="Miller A.N."/>
            <person name="Grigoriev I.V."/>
            <person name="Debuchy R."/>
            <person name="Gladieux P."/>
            <person name="Hiltunen Thoren M."/>
            <person name="Johannesson H."/>
        </authorList>
    </citation>
    <scope>NUCLEOTIDE SEQUENCE</scope>
    <source>
        <strain evidence="7">CBS 118394</strain>
    </source>
</reference>
<dbReference type="EMBL" id="JAUEDM010000002">
    <property type="protein sequence ID" value="KAK3324894.1"/>
    <property type="molecule type" value="Genomic_DNA"/>
</dbReference>
<feature type="domain" description="Cupin type-1" evidence="6">
    <location>
        <begin position="338"/>
        <end position="475"/>
    </location>
</feature>
<evidence type="ECO:0000256" key="3">
    <source>
        <dbReference type="PIRSR" id="PIRSR617774-2"/>
    </source>
</evidence>
<comment type="caution">
    <text evidence="7">The sequence shown here is derived from an EMBL/GenBank/DDBJ whole genome shotgun (WGS) entry which is preliminary data.</text>
</comment>
<dbReference type="SUPFAM" id="SSF51182">
    <property type="entry name" value="RmlC-like cupins"/>
    <property type="match status" value="1"/>
</dbReference>
<evidence type="ECO:0000313" key="7">
    <source>
        <dbReference type="EMBL" id="KAK3324894.1"/>
    </source>
</evidence>
<feature type="chain" id="PRO_5042150350" evidence="5">
    <location>
        <begin position="24"/>
        <end position="501"/>
    </location>
</feature>
<dbReference type="InterPro" id="IPR017774">
    <property type="entry name" value="Bicupin_oxalate_deCO2ase/Oxase"/>
</dbReference>
<dbReference type="CDD" id="cd20305">
    <property type="entry name" value="cupin_OxDC_C"/>
    <property type="match status" value="1"/>
</dbReference>
<protein>
    <submittedName>
        <fullName evidence="7">RmlC-like cupin domain-containing protein</fullName>
    </submittedName>
</protein>
<dbReference type="NCBIfam" id="TIGR03404">
    <property type="entry name" value="bicupin_oxalic"/>
    <property type="match status" value="1"/>
</dbReference>
<comment type="cofactor">
    <cofactor evidence="3">
        <name>Mn(2+)</name>
        <dbReference type="ChEBI" id="CHEBI:29035"/>
    </cofactor>
    <text evidence="3">Binds 2 manganese ions per subunit.</text>
</comment>
<keyword evidence="5" id="KW-0732">Signal</keyword>
<feature type="binding site" evidence="3">
    <location>
        <position position="386"/>
    </location>
    <ligand>
        <name>Mn(2+)</name>
        <dbReference type="ChEBI" id="CHEBI:29035"/>
        <label>2</label>
    </ligand>
</feature>
<dbReference type="GO" id="GO:0046872">
    <property type="term" value="F:metal ion binding"/>
    <property type="evidence" value="ECO:0007669"/>
    <property type="project" value="UniProtKB-KW"/>
</dbReference>
<evidence type="ECO:0000256" key="5">
    <source>
        <dbReference type="SAM" id="SignalP"/>
    </source>
</evidence>
<name>A0AAE0IGU9_9PEZI</name>
<evidence type="ECO:0000313" key="8">
    <source>
        <dbReference type="Proteomes" id="UP001283341"/>
    </source>
</evidence>
<keyword evidence="1 3" id="KW-0479">Metal-binding</keyword>